<gene>
    <name evidence="1" type="ORF">P343_13495</name>
</gene>
<dbReference type="AlphaFoldDB" id="V6IXE0"/>
<organism evidence="1 2">
    <name type="scientific">Sporolactobacillus laevolacticus DSM 442</name>
    <dbReference type="NCBI Taxonomy" id="1395513"/>
    <lineage>
        <taxon>Bacteria</taxon>
        <taxon>Bacillati</taxon>
        <taxon>Bacillota</taxon>
        <taxon>Bacilli</taxon>
        <taxon>Bacillales</taxon>
        <taxon>Sporolactobacillaceae</taxon>
        <taxon>Sporolactobacillus</taxon>
    </lineage>
</organism>
<evidence type="ECO:0000313" key="1">
    <source>
        <dbReference type="EMBL" id="EST11306.1"/>
    </source>
</evidence>
<dbReference type="Pfam" id="PF13040">
    <property type="entry name" value="Fur_reg_FbpB"/>
    <property type="match status" value="1"/>
</dbReference>
<protein>
    <recommendedName>
        <fullName evidence="3">FbpB family small basic protein</fullName>
    </recommendedName>
</protein>
<dbReference type="STRING" id="1395513.P343_13495"/>
<evidence type="ECO:0000313" key="2">
    <source>
        <dbReference type="Proteomes" id="UP000018296"/>
    </source>
</evidence>
<dbReference type="PATRIC" id="fig|1395513.3.peg.2737"/>
<dbReference type="EMBL" id="AWTC01000013">
    <property type="protein sequence ID" value="EST11306.1"/>
    <property type="molecule type" value="Genomic_DNA"/>
</dbReference>
<comment type="caution">
    <text evidence="1">The sequence shown here is derived from an EMBL/GenBank/DDBJ whole genome shotgun (WGS) entry which is preliminary data.</text>
</comment>
<reference evidence="1 2" key="1">
    <citation type="journal article" date="2013" name="Genome Announc.">
        <title>Genome Sequence of Sporolactobacillus laevolacticus DSM442, an Efficient Polymer-Grade D-Lactate Producer from Agricultural Waste Cottonseed as a Nitrogen Source.</title>
        <authorList>
            <person name="Wang H."/>
            <person name="Wang L."/>
            <person name="Ju J."/>
            <person name="Yu B."/>
            <person name="Ma Y."/>
        </authorList>
    </citation>
    <scope>NUCLEOTIDE SEQUENCE [LARGE SCALE GENOMIC DNA]</scope>
    <source>
        <strain evidence="1 2">DSM 442</strain>
    </source>
</reference>
<sequence>MNPMKRKVTYLQLVKKNQEEIWKNSNELNRIETIIDERRISGMKKSIKK</sequence>
<dbReference type="OrthoDB" id="2991479at2"/>
<keyword evidence="2" id="KW-1185">Reference proteome</keyword>
<dbReference type="InterPro" id="IPR025004">
    <property type="entry name" value="SenN/SenS"/>
</dbReference>
<proteinExistence type="predicted"/>
<name>V6IXE0_9BACL</name>
<dbReference type="Proteomes" id="UP000018296">
    <property type="component" value="Unassembled WGS sequence"/>
</dbReference>
<accession>V6IXE0</accession>
<evidence type="ECO:0008006" key="3">
    <source>
        <dbReference type="Google" id="ProtNLM"/>
    </source>
</evidence>